<evidence type="ECO:0000313" key="5">
    <source>
        <dbReference type="Proteomes" id="UP000184050"/>
    </source>
</evidence>
<dbReference type="InterPro" id="IPR009006">
    <property type="entry name" value="Ala_racemase/Decarboxylase_C"/>
</dbReference>
<dbReference type="GO" id="GO:0006527">
    <property type="term" value="P:L-arginine catabolic process"/>
    <property type="evidence" value="ECO:0007669"/>
    <property type="project" value="InterPro"/>
</dbReference>
<dbReference type="SUPFAM" id="SSF51419">
    <property type="entry name" value="PLP-binding barrel"/>
    <property type="match status" value="1"/>
</dbReference>
<evidence type="ECO:0000313" key="4">
    <source>
        <dbReference type="EMBL" id="SHK04167.1"/>
    </source>
</evidence>
<feature type="domain" description="Orn/DAP/Arg decarboxylase 2 N-terminal" evidence="3">
    <location>
        <begin position="65"/>
        <end position="312"/>
    </location>
</feature>
<dbReference type="Proteomes" id="UP000184050">
    <property type="component" value="Unassembled WGS sequence"/>
</dbReference>
<dbReference type="InterPro" id="IPR029066">
    <property type="entry name" value="PLP-binding_barrel"/>
</dbReference>
<organism evidence="4 5">
    <name type="scientific">Tangfeifania diversioriginum</name>
    <dbReference type="NCBI Taxonomy" id="1168035"/>
    <lineage>
        <taxon>Bacteria</taxon>
        <taxon>Pseudomonadati</taxon>
        <taxon>Bacteroidota</taxon>
        <taxon>Bacteroidia</taxon>
        <taxon>Marinilabiliales</taxon>
        <taxon>Prolixibacteraceae</taxon>
        <taxon>Tangfeifania</taxon>
    </lineage>
</organism>
<dbReference type="InterPro" id="IPR002985">
    <property type="entry name" value="Arg_decrbxlase"/>
</dbReference>
<dbReference type="GO" id="GO:0008295">
    <property type="term" value="P:spermidine biosynthetic process"/>
    <property type="evidence" value="ECO:0007669"/>
    <property type="project" value="InterPro"/>
</dbReference>
<keyword evidence="2" id="KW-0663">Pyridoxal phosphate</keyword>
<evidence type="ECO:0000259" key="3">
    <source>
        <dbReference type="Pfam" id="PF02784"/>
    </source>
</evidence>
<dbReference type="GO" id="GO:0033388">
    <property type="term" value="P:putrescine biosynthetic process from arginine"/>
    <property type="evidence" value="ECO:0007669"/>
    <property type="project" value="TreeGrafter"/>
</dbReference>
<name>A0A1M6P863_9BACT</name>
<proteinExistence type="predicted"/>
<dbReference type="PANTHER" id="PTHR43295:SF9">
    <property type="entry name" value="BIOSYNTHETIC ARGININE DECARBOXYLASE"/>
    <property type="match status" value="1"/>
</dbReference>
<dbReference type="Gene3D" id="2.40.37.10">
    <property type="entry name" value="Lyase, Ornithine Decarboxylase, Chain A, domain 1"/>
    <property type="match status" value="1"/>
</dbReference>
<dbReference type="EMBL" id="FQZE01000054">
    <property type="protein sequence ID" value="SHK04167.1"/>
    <property type="molecule type" value="Genomic_DNA"/>
</dbReference>
<dbReference type="Gene3D" id="3.20.20.10">
    <property type="entry name" value="Alanine racemase"/>
    <property type="match status" value="1"/>
</dbReference>
<dbReference type="SUPFAM" id="SSF50621">
    <property type="entry name" value="Alanine racemase C-terminal domain-like"/>
    <property type="match status" value="1"/>
</dbReference>
<dbReference type="InterPro" id="IPR022644">
    <property type="entry name" value="De-COase2_N"/>
</dbReference>
<dbReference type="Pfam" id="PF02784">
    <property type="entry name" value="Orn_Arg_deC_N"/>
    <property type="match status" value="1"/>
</dbReference>
<dbReference type="STRING" id="1168035.SAMN05444280_1542"/>
<evidence type="ECO:0000256" key="2">
    <source>
        <dbReference type="ARBA" id="ARBA00022898"/>
    </source>
</evidence>
<dbReference type="AlphaFoldDB" id="A0A1M6P863"/>
<protein>
    <submittedName>
        <fullName evidence="4">Arginine decarboxylase</fullName>
    </submittedName>
</protein>
<dbReference type="GO" id="GO:0008792">
    <property type="term" value="F:arginine decarboxylase activity"/>
    <property type="evidence" value="ECO:0007669"/>
    <property type="project" value="InterPro"/>
</dbReference>
<sequence>MKNTYLDLIEQSYYFPQEGFDLQDGNLSFYGVSLKYLINKYGTPFRLMYLPRIGDQIKKARNLFRRAMKASNYQGDYHYCYCTKCSHFHHVISKALQYNVNLETSSSFDIDLILNLYKEGKLDTNVKLVHNGYKTDEYIKKIISLQDLGFVDSTIVLDNKNELKKIVAFANGKKVKIGIRKAIDEEPQSAYYTSRLGIRGSEIIEFYRNNIKEKSNIELTMLHFFVDSGIKDTLYYWGEFQKSVKLYVELKKECPNLNSINLGGGFPIRNHLGFEYEYEYMIKEIVQYVKDVCKSEEMDDPDIYTEFGKYTVGESGATIFSVLEQKQQNDAELWYIIDNSLMNTIPDAWSILEKFILLPINKWNNEYTRVSIGGISCDHSDYYNSEDLNQQIMLPKYSSREKEPLYLGFFHTGAYQDSISGYGGIKHCLIPSPQHVIIDRDETGNFVDYVYRTEQTVDDMFNILGYHTKK</sequence>
<dbReference type="PANTHER" id="PTHR43295">
    <property type="entry name" value="ARGININE DECARBOXYLASE"/>
    <property type="match status" value="1"/>
</dbReference>
<reference evidence="4 5" key="1">
    <citation type="submission" date="2016-11" db="EMBL/GenBank/DDBJ databases">
        <authorList>
            <person name="Jaros S."/>
            <person name="Januszkiewicz K."/>
            <person name="Wedrychowicz H."/>
        </authorList>
    </citation>
    <scope>NUCLEOTIDE SEQUENCE [LARGE SCALE GENOMIC DNA]</scope>
    <source>
        <strain evidence="4 5">DSM 27063</strain>
    </source>
</reference>
<dbReference type="OrthoDB" id="9802658at2"/>
<accession>A0A1M6P863</accession>
<dbReference type="RefSeq" id="WP_073173924.1">
    <property type="nucleotide sequence ID" value="NZ_FQZE01000054.1"/>
</dbReference>
<keyword evidence="5" id="KW-1185">Reference proteome</keyword>
<comment type="cofactor">
    <cofactor evidence="1">
        <name>pyridoxal 5'-phosphate</name>
        <dbReference type="ChEBI" id="CHEBI:597326"/>
    </cofactor>
</comment>
<evidence type="ECO:0000256" key="1">
    <source>
        <dbReference type="ARBA" id="ARBA00001933"/>
    </source>
</evidence>
<gene>
    <name evidence="4" type="ORF">SAMN05444280_1542</name>
</gene>